<dbReference type="Pfam" id="PF06934">
    <property type="entry name" value="CTI"/>
    <property type="match status" value="1"/>
</dbReference>
<protein>
    <submittedName>
        <fullName evidence="2">Fatty acid cis/trans isomerase (CTI)</fullName>
    </submittedName>
</protein>
<keyword evidence="3" id="KW-1185">Reference proteome</keyword>
<reference evidence="3" key="1">
    <citation type="submission" date="2015-09" db="EMBL/GenBank/DDBJ databases">
        <authorList>
            <person name="Rodrigo-Torres L."/>
            <person name="Arahal D.R."/>
        </authorList>
    </citation>
    <scope>NUCLEOTIDE SEQUENCE [LARGE SCALE GENOMIC DNA]</scope>
    <source>
        <strain evidence="3">CECT 4293</strain>
    </source>
</reference>
<sequence>MLRTLQNCRFLTCVFAASIAFLHADQGLAQSDAAAPGATIDDKLENADWANVQDILNHRCVVCHSCYDAPCQLKLTSPAGLLRGASREAVYHSERLKDAQPTRLGIDAHTIPGWRDLGFFPVLPSSEVTGASGSVLERSLNLGRQARLTANAPVPTQLGLSIDHPLTCPTTQEFDAFSTANPRAGMPYATAPLSEQEYQTLMSWLKNGAPLPSATPQIPQDIQDQITNWEAFLNAPDRRHQLMSRYVYEHLFLARLHFPTDNPRQFFQLVRSASPPGSKIEIIATRRPFDSPGPRPFYYRLQAFDETIVHKDHLVYSFGPDRLARYKQLFLDPAWSVTDLPAYGEDEGGNPFSTFANIPARSRYQFLLDDALFYVRSFIRGPVCHGETAVDVIEDRFWVSFLDPDADLSVTNPSFLADGAAFLELPVSTADIGFLGDLHGMSHENQIKYLEFRDARYRNSAAHKNGFGYDAIWDGEGTNPQALITVFRHFDNASAMTGFHGGIPETAWVIDYPVFERIYYDLVAGFDVFGRLEHQLSTRLYMDELRMESEDTFLNFMPRGNRQRMHKIWYQGALAELHTYWHRRRVDDSFPTGIVFKTDTPKQEFLLELLNRGNGLWSIEDTINRCKGAVCPNGNAEVVNNLRDIANETGDWVRYLSDVSLLLLDNEDGSTSLYSLLHDKAHYNVAFLFEEKDRRNPQADVLTILPGVIGSYTNFYFRLQEAQLASFVTDLKSVRSQAEWLDFVATYGLRRTSPGFWETSDQVMTIFLASDPVQAGVLDLNRYKDPRSDSDPENN</sequence>
<accession>A0A0P1E401</accession>
<dbReference type="GO" id="GO:0016853">
    <property type="term" value="F:isomerase activity"/>
    <property type="evidence" value="ECO:0007669"/>
    <property type="project" value="UniProtKB-KW"/>
</dbReference>
<keyword evidence="1" id="KW-0732">Signal</keyword>
<dbReference type="InterPro" id="IPR010706">
    <property type="entry name" value="Fatty_acid_cis-trans_isomerase"/>
</dbReference>
<name>A0A0P1E401_9RHOB</name>
<dbReference type="AlphaFoldDB" id="A0A0P1E401"/>
<feature type="chain" id="PRO_5006061178" evidence="1">
    <location>
        <begin position="30"/>
        <end position="795"/>
    </location>
</feature>
<keyword evidence="2" id="KW-0413">Isomerase</keyword>
<evidence type="ECO:0000313" key="3">
    <source>
        <dbReference type="Proteomes" id="UP000050786"/>
    </source>
</evidence>
<dbReference type="EMBL" id="CYPS01000010">
    <property type="protein sequence ID" value="CUH41904.1"/>
    <property type="molecule type" value="Genomic_DNA"/>
</dbReference>
<feature type="signal peptide" evidence="1">
    <location>
        <begin position="1"/>
        <end position="29"/>
    </location>
</feature>
<proteinExistence type="predicted"/>
<evidence type="ECO:0000313" key="2">
    <source>
        <dbReference type="EMBL" id="CUH41904.1"/>
    </source>
</evidence>
<gene>
    <name evidence="2" type="ORF">RUM4293_00788</name>
</gene>
<dbReference type="RefSeq" id="WP_082649176.1">
    <property type="nucleotide sequence ID" value="NZ_CYPS01000010.1"/>
</dbReference>
<dbReference type="Proteomes" id="UP000050786">
    <property type="component" value="Unassembled WGS sequence"/>
</dbReference>
<organism evidence="2 3">
    <name type="scientific">Ruegeria atlantica</name>
    <dbReference type="NCBI Taxonomy" id="81569"/>
    <lineage>
        <taxon>Bacteria</taxon>
        <taxon>Pseudomonadati</taxon>
        <taxon>Pseudomonadota</taxon>
        <taxon>Alphaproteobacteria</taxon>
        <taxon>Rhodobacterales</taxon>
        <taxon>Roseobacteraceae</taxon>
        <taxon>Ruegeria</taxon>
    </lineage>
</organism>
<evidence type="ECO:0000256" key="1">
    <source>
        <dbReference type="SAM" id="SignalP"/>
    </source>
</evidence>